<dbReference type="AlphaFoldDB" id="A0A1E7XCM9"/>
<gene>
    <name evidence="1" type="ORF">LASUN_13180</name>
</gene>
<accession>A0A1E7XCM9</accession>
<comment type="caution">
    <text evidence="1">The sequence shown here is derived from an EMBL/GenBank/DDBJ whole genome shotgun (WGS) entry which is preliminary data.</text>
</comment>
<dbReference type="STRING" id="481719.LASUN_13180"/>
<protein>
    <submittedName>
        <fullName evidence="1">Uncharacterized protein</fullName>
    </submittedName>
</protein>
<evidence type="ECO:0000313" key="2">
    <source>
        <dbReference type="Proteomes" id="UP000177010"/>
    </source>
</evidence>
<sequence>MGYFEYLDWWRSARQARNWYLANHNRPADVELTMYNYGFLRGGWQPRAELHEYDDPGIEMGVHKITEIFIEEYNRRHHQHLTVDEFLK</sequence>
<proteinExistence type="predicted"/>
<reference evidence="1 2" key="1">
    <citation type="submission" date="2016-09" db="EMBL/GenBank/DDBJ databases">
        <title>Genome Sequence of Lactobacillus sunkii Strain CG01.</title>
        <authorList>
            <person name="Poehlein A."/>
            <person name="Gabris C."/>
            <person name="Bengelsdorf F.R."/>
            <person name="Duerre P."/>
            <person name="Daniel R."/>
        </authorList>
    </citation>
    <scope>NUCLEOTIDE SEQUENCE [LARGE SCALE GENOMIC DNA]</scope>
    <source>
        <strain evidence="1 2">CG_D</strain>
    </source>
</reference>
<organism evidence="1 2">
    <name type="scientific">Lentilactobacillus sunkii</name>
    <dbReference type="NCBI Taxonomy" id="481719"/>
    <lineage>
        <taxon>Bacteria</taxon>
        <taxon>Bacillati</taxon>
        <taxon>Bacillota</taxon>
        <taxon>Bacilli</taxon>
        <taxon>Lactobacillales</taxon>
        <taxon>Lactobacillaceae</taxon>
        <taxon>Lentilactobacillus</taxon>
    </lineage>
</organism>
<evidence type="ECO:0000313" key="1">
    <source>
        <dbReference type="EMBL" id="OFA10768.1"/>
    </source>
</evidence>
<dbReference type="Proteomes" id="UP000177010">
    <property type="component" value="Unassembled WGS sequence"/>
</dbReference>
<dbReference type="EMBL" id="MIQE01000012">
    <property type="protein sequence ID" value="OFA10768.1"/>
    <property type="molecule type" value="Genomic_DNA"/>
</dbReference>
<name>A0A1E7XCM9_9LACO</name>